<evidence type="ECO:0000313" key="2">
    <source>
        <dbReference type="EMBL" id="KAH3787467.1"/>
    </source>
</evidence>
<dbReference type="SMART" id="SM00028">
    <property type="entry name" value="TPR"/>
    <property type="match status" value="1"/>
</dbReference>
<feature type="non-terminal residue" evidence="2">
    <location>
        <position position="1"/>
    </location>
</feature>
<dbReference type="SUPFAM" id="SSF48452">
    <property type="entry name" value="TPR-like"/>
    <property type="match status" value="1"/>
</dbReference>
<accession>A0A9D4EWE1</accession>
<dbReference type="EMBL" id="JAIWYP010000008">
    <property type="protein sequence ID" value="KAH3787467.1"/>
    <property type="molecule type" value="Genomic_DNA"/>
</dbReference>
<comment type="caution">
    <text evidence="2">The sequence shown here is derived from an EMBL/GenBank/DDBJ whole genome shotgun (WGS) entry which is preliminary data.</text>
</comment>
<evidence type="ECO:0000313" key="3">
    <source>
        <dbReference type="Proteomes" id="UP000828390"/>
    </source>
</evidence>
<reference evidence="2" key="1">
    <citation type="journal article" date="2019" name="bioRxiv">
        <title>The Genome of the Zebra Mussel, Dreissena polymorpha: A Resource for Invasive Species Research.</title>
        <authorList>
            <person name="McCartney M.A."/>
            <person name="Auch B."/>
            <person name="Kono T."/>
            <person name="Mallez S."/>
            <person name="Zhang Y."/>
            <person name="Obille A."/>
            <person name="Becker A."/>
            <person name="Abrahante J.E."/>
            <person name="Garbe J."/>
            <person name="Badalamenti J.P."/>
            <person name="Herman A."/>
            <person name="Mangelson H."/>
            <person name="Liachko I."/>
            <person name="Sullivan S."/>
            <person name="Sone E.D."/>
            <person name="Koren S."/>
            <person name="Silverstein K.A.T."/>
            <person name="Beckman K.B."/>
            <person name="Gohl D.M."/>
        </authorList>
    </citation>
    <scope>NUCLEOTIDE SEQUENCE</scope>
    <source>
        <strain evidence="2">Duluth1</strain>
        <tissue evidence="2">Whole animal</tissue>
    </source>
</reference>
<gene>
    <name evidence="2" type="ORF">DPMN_165591</name>
</gene>
<protein>
    <submittedName>
        <fullName evidence="2">Uncharacterized protein</fullName>
    </submittedName>
</protein>
<dbReference type="InterPro" id="IPR011990">
    <property type="entry name" value="TPR-like_helical_dom_sf"/>
</dbReference>
<keyword evidence="1" id="KW-0802">TPR repeat</keyword>
<dbReference type="InterPro" id="IPR019734">
    <property type="entry name" value="TPR_rpt"/>
</dbReference>
<dbReference type="Proteomes" id="UP000828390">
    <property type="component" value="Unassembled WGS sequence"/>
</dbReference>
<dbReference type="Gene3D" id="1.25.40.10">
    <property type="entry name" value="Tetratricopeptide repeat domain"/>
    <property type="match status" value="1"/>
</dbReference>
<evidence type="ECO:0000256" key="1">
    <source>
        <dbReference type="PROSITE-ProRule" id="PRU00339"/>
    </source>
</evidence>
<sequence>MDAYQPCWPNSTSQHFKRGDATKDFYFFFYSLLPTNKRDVDRHVSHILNRIREEKERNARGYQFAKLYYDIADYESGRRYLQAFLSVRETVPQAHKLMGQIQEALRDKGKAIEAYKRCLDLDPDQKDVVLKVCELYSDIGVNVTKDIAKYWIERAEKHFPGDQHVFKLKERIVENDGAADDSEMERLITTELLKKADDVKLHVKLLRLYMRRRDVDRAFDHAVNTEKSLSLVQSAEWYECLLEVFQVYADQHGGTDSNLVFHTHKLFAASSLALLRLQSDERDVVGATKALQVFDEDLHVACAVRSQSAEWSSFLTEMKGRLFYVMGLMLFKRALKGQVSWKDCGSFSSVCFLLSDSFPFMDTRSSWFVQSKPEWKRFYEHVYMTGCDRLSQGGHMIYSLLNKQEDSQGTRKLRQSLCTAQGRTSLYGLVFAGADAAPRKERSYFVNSDIFTSTSLDVPAKSKLVQYDSVAYRLHCDDLNHLVWLALQHYSLRDDVQQDYEQLFGVALFPEMKYSMCDLSGGDPATLCQLDVQVFLYACFHWAALEVRERRRNSHVIPDKPDTLPAILSSGLCNKLQMDWWTAVNNMEKGKHKENLGKVWGVVTRGLETIRLVVPNALPLQLVVHVARILDARAKEIESLDAEGIVTPKLTSMQTRAAFYWAQASDMLERMD</sequence>
<dbReference type="PROSITE" id="PS50005">
    <property type="entry name" value="TPR"/>
    <property type="match status" value="1"/>
</dbReference>
<dbReference type="FunFam" id="1.25.40.10:FF:000582">
    <property type="entry name" value="E3 SUMO-protein ligase RanBP2"/>
    <property type="match status" value="1"/>
</dbReference>
<dbReference type="AlphaFoldDB" id="A0A9D4EWE1"/>
<proteinExistence type="predicted"/>
<organism evidence="2 3">
    <name type="scientific">Dreissena polymorpha</name>
    <name type="common">Zebra mussel</name>
    <name type="synonym">Mytilus polymorpha</name>
    <dbReference type="NCBI Taxonomy" id="45954"/>
    <lineage>
        <taxon>Eukaryota</taxon>
        <taxon>Metazoa</taxon>
        <taxon>Spiralia</taxon>
        <taxon>Lophotrochozoa</taxon>
        <taxon>Mollusca</taxon>
        <taxon>Bivalvia</taxon>
        <taxon>Autobranchia</taxon>
        <taxon>Heteroconchia</taxon>
        <taxon>Euheterodonta</taxon>
        <taxon>Imparidentia</taxon>
        <taxon>Neoheterodontei</taxon>
        <taxon>Myida</taxon>
        <taxon>Dreissenoidea</taxon>
        <taxon>Dreissenidae</taxon>
        <taxon>Dreissena</taxon>
    </lineage>
</organism>
<keyword evidence="3" id="KW-1185">Reference proteome</keyword>
<name>A0A9D4EWE1_DREPO</name>
<reference evidence="2" key="2">
    <citation type="submission" date="2020-11" db="EMBL/GenBank/DDBJ databases">
        <authorList>
            <person name="McCartney M.A."/>
            <person name="Auch B."/>
            <person name="Kono T."/>
            <person name="Mallez S."/>
            <person name="Becker A."/>
            <person name="Gohl D.M."/>
            <person name="Silverstein K.A.T."/>
            <person name="Koren S."/>
            <person name="Bechman K.B."/>
            <person name="Herman A."/>
            <person name="Abrahante J.E."/>
            <person name="Garbe J."/>
        </authorList>
    </citation>
    <scope>NUCLEOTIDE SEQUENCE</scope>
    <source>
        <strain evidence="2">Duluth1</strain>
        <tissue evidence="2">Whole animal</tissue>
    </source>
</reference>
<feature type="repeat" description="TPR" evidence="1">
    <location>
        <begin position="92"/>
        <end position="125"/>
    </location>
</feature>